<proteinExistence type="predicted"/>
<dbReference type="AlphaFoldDB" id="U2HAE5"/>
<reference evidence="1 2" key="1">
    <citation type="journal article" date="2013" name="Genome Announc.">
        <title>The Draft Genome Sequence of Sphingomonas paucimobilis Strain HER1398 (Proteobacteria), Host to the Giant PAU Phage, Indicates That It Is a Member of the Genus Sphingobacterium (Bacteroidetes).</title>
        <authorList>
            <person name="White R.A.III."/>
            <person name="Suttle C.A."/>
        </authorList>
    </citation>
    <scope>NUCLEOTIDE SEQUENCE [LARGE SCALE GENOMIC DNA]</scope>
    <source>
        <strain evidence="1 2">HER1398</strain>
    </source>
</reference>
<dbReference type="EMBL" id="ATDL01000015">
    <property type="protein sequence ID" value="ERJ58711.1"/>
    <property type="molecule type" value="Genomic_DNA"/>
</dbReference>
<sequence length="49" mass="5406">MAAIDLSDVDRARGATDKILDNMLRHGITTVRDMGGNAPYLAQYKEDII</sequence>
<dbReference type="OrthoDB" id="9797498at2"/>
<evidence type="ECO:0000313" key="1">
    <source>
        <dbReference type="EMBL" id="ERJ58711.1"/>
    </source>
</evidence>
<comment type="caution">
    <text evidence="1">The sequence shown here is derived from an EMBL/GenBank/DDBJ whole genome shotgun (WGS) entry which is preliminary data.</text>
</comment>
<dbReference type="PATRIC" id="fig|1346330.5.peg.2038"/>
<organism evidence="1 2">
    <name type="scientific">Sphingobacterium paucimobilis HER1398</name>
    <dbReference type="NCBI Taxonomy" id="1346330"/>
    <lineage>
        <taxon>Bacteria</taxon>
        <taxon>Pseudomonadati</taxon>
        <taxon>Bacteroidota</taxon>
        <taxon>Sphingobacteriia</taxon>
        <taxon>Sphingobacteriales</taxon>
        <taxon>Sphingobacteriaceae</taxon>
        <taxon>Sphingobacterium</taxon>
    </lineage>
</organism>
<dbReference type="InterPro" id="IPR032466">
    <property type="entry name" value="Metal_Hydrolase"/>
</dbReference>
<accession>U2HAE5</accession>
<name>U2HAE5_9SPHI</name>
<gene>
    <name evidence="1" type="ORF">M472_08015</name>
</gene>
<keyword evidence="2" id="KW-1185">Reference proteome</keyword>
<dbReference type="STRING" id="1346330.M472_08015"/>
<evidence type="ECO:0000313" key="2">
    <source>
        <dbReference type="Proteomes" id="UP000016584"/>
    </source>
</evidence>
<protein>
    <submittedName>
        <fullName evidence="1">Uncharacterized protein</fullName>
    </submittedName>
</protein>
<dbReference type="SUPFAM" id="SSF51556">
    <property type="entry name" value="Metallo-dependent hydrolases"/>
    <property type="match status" value="1"/>
</dbReference>
<dbReference type="Proteomes" id="UP000016584">
    <property type="component" value="Unassembled WGS sequence"/>
</dbReference>